<dbReference type="STRING" id="105231.A0A1Y1IVA7"/>
<dbReference type="Proteomes" id="UP000054558">
    <property type="component" value="Unassembled WGS sequence"/>
</dbReference>
<dbReference type="InterPro" id="IPR011990">
    <property type="entry name" value="TPR-like_helical_dom_sf"/>
</dbReference>
<dbReference type="OMA" id="HLANCYD"/>
<protein>
    <submittedName>
        <fullName evidence="1">Uncharacterized protein</fullName>
    </submittedName>
</protein>
<dbReference type="GO" id="GO:0005739">
    <property type="term" value="C:mitochondrion"/>
    <property type="evidence" value="ECO:0000318"/>
    <property type="project" value="GO_Central"/>
</dbReference>
<name>A0A1Y1IVA7_KLENI</name>
<dbReference type="GO" id="GO:0043539">
    <property type="term" value="F:protein serine/threonine kinase activator activity"/>
    <property type="evidence" value="ECO:0000318"/>
    <property type="project" value="GO_Central"/>
</dbReference>
<dbReference type="AlphaFoldDB" id="A0A1Y1IVA7"/>
<evidence type="ECO:0000313" key="2">
    <source>
        <dbReference type="Proteomes" id="UP000054558"/>
    </source>
</evidence>
<gene>
    <name evidence="1" type="ORF">KFL_009420010</name>
</gene>
<accession>A0A1Y1IVA7</accession>
<reference evidence="1 2" key="1">
    <citation type="journal article" date="2014" name="Nat. Commun.">
        <title>Klebsormidium flaccidum genome reveals primary factors for plant terrestrial adaptation.</title>
        <authorList>
            <person name="Hori K."/>
            <person name="Maruyama F."/>
            <person name="Fujisawa T."/>
            <person name="Togashi T."/>
            <person name="Yamamoto N."/>
            <person name="Seo M."/>
            <person name="Sato S."/>
            <person name="Yamada T."/>
            <person name="Mori H."/>
            <person name="Tajima N."/>
            <person name="Moriyama T."/>
            <person name="Ikeuchi M."/>
            <person name="Watanabe M."/>
            <person name="Wada H."/>
            <person name="Kobayashi K."/>
            <person name="Saito M."/>
            <person name="Masuda T."/>
            <person name="Sasaki-Sekimoto Y."/>
            <person name="Mashiguchi K."/>
            <person name="Awai K."/>
            <person name="Shimojima M."/>
            <person name="Masuda S."/>
            <person name="Iwai M."/>
            <person name="Nobusawa T."/>
            <person name="Narise T."/>
            <person name="Kondo S."/>
            <person name="Saito H."/>
            <person name="Sato R."/>
            <person name="Murakawa M."/>
            <person name="Ihara Y."/>
            <person name="Oshima-Yamada Y."/>
            <person name="Ohtaka K."/>
            <person name="Satoh M."/>
            <person name="Sonobe K."/>
            <person name="Ishii M."/>
            <person name="Ohtani R."/>
            <person name="Kanamori-Sato M."/>
            <person name="Honoki R."/>
            <person name="Miyazaki D."/>
            <person name="Mochizuki H."/>
            <person name="Umetsu J."/>
            <person name="Higashi K."/>
            <person name="Shibata D."/>
            <person name="Kamiya Y."/>
            <person name="Sato N."/>
            <person name="Nakamura Y."/>
            <person name="Tabata S."/>
            <person name="Ida S."/>
            <person name="Kurokawa K."/>
            <person name="Ohta H."/>
        </authorList>
    </citation>
    <scope>NUCLEOTIDE SEQUENCE [LARGE SCALE GENOMIC DNA]</scope>
    <source>
        <strain evidence="1 2">NIES-2285</strain>
    </source>
</reference>
<dbReference type="EMBL" id="DF237891">
    <property type="protein sequence ID" value="GAQ92188.1"/>
    <property type="molecule type" value="Genomic_DNA"/>
</dbReference>
<dbReference type="GO" id="GO:0140468">
    <property type="term" value="P:HRI-mediated signaling"/>
    <property type="evidence" value="ECO:0000318"/>
    <property type="project" value="GO_Central"/>
</dbReference>
<sequence length="130" mass="14264">MEPTVLTSYQTEWKRSEFVWKGRQEALEGAASAQYKSGLYFANKNEALAAKLFSKAAEQGYADAQYNLGVCYSHGRGVVRNRVLAAELYSKAADQGHASAQFNLGVCHQFGRGVDKNEALAAHLFKNAVD</sequence>
<dbReference type="OrthoDB" id="2384430at2759"/>
<dbReference type="InterPro" id="IPR006597">
    <property type="entry name" value="Sel1-like"/>
</dbReference>
<dbReference type="SUPFAM" id="SSF81901">
    <property type="entry name" value="HCP-like"/>
    <property type="match status" value="1"/>
</dbReference>
<dbReference type="Pfam" id="PF08238">
    <property type="entry name" value="Sel1"/>
    <property type="match status" value="3"/>
</dbReference>
<proteinExistence type="predicted"/>
<organism evidence="1 2">
    <name type="scientific">Klebsormidium nitens</name>
    <name type="common">Green alga</name>
    <name type="synonym">Ulothrix nitens</name>
    <dbReference type="NCBI Taxonomy" id="105231"/>
    <lineage>
        <taxon>Eukaryota</taxon>
        <taxon>Viridiplantae</taxon>
        <taxon>Streptophyta</taxon>
        <taxon>Klebsormidiophyceae</taxon>
        <taxon>Klebsormidiales</taxon>
        <taxon>Klebsormidiaceae</taxon>
        <taxon>Klebsormidium</taxon>
    </lineage>
</organism>
<evidence type="ECO:0000313" key="1">
    <source>
        <dbReference type="EMBL" id="GAQ92188.1"/>
    </source>
</evidence>
<dbReference type="SMART" id="SM00671">
    <property type="entry name" value="SEL1"/>
    <property type="match status" value="3"/>
</dbReference>
<dbReference type="PANTHER" id="PTHR45011">
    <property type="entry name" value="DAP3-BINDING CELL DEATH ENHANCER 1"/>
    <property type="match status" value="1"/>
</dbReference>
<dbReference type="InterPro" id="IPR052748">
    <property type="entry name" value="ISR_Activator"/>
</dbReference>
<dbReference type="Gene3D" id="1.25.40.10">
    <property type="entry name" value="Tetratricopeptide repeat domain"/>
    <property type="match status" value="1"/>
</dbReference>
<keyword evidence="2" id="KW-1185">Reference proteome</keyword>
<dbReference type="PANTHER" id="PTHR45011:SF1">
    <property type="entry name" value="DAP3-BINDING CELL DEATH ENHANCER 1"/>
    <property type="match status" value="1"/>
</dbReference>